<evidence type="ECO:0000313" key="2">
    <source>
        <dbReference type="EMBL" id="MCA5004147.1"/>
    </source>
</evidence>
<keyword evidence="1" id="KW-0812">Transmembrane</keyword>
<dbReference type="RefSeq" id="WP_225551484.1">
    <property type="nucleotide sequence ID" value="NZ_JADEYP010000004.1"/>
</dbReference>
<accession>A0ABS7Z1V3</accession>
<sequence>MNELDLLKTHWQKDHDFIKFKREDIISMIHKSSSSIVKWLLIISCLEFLIIGFIGLSSYFDDPSEFTVYEIVFQIFAHIILFIFVSLFYKQYKRIKVSSNTKALSYNILKTRKLVFNYIKANFILLGIQFVIGAFIGSHFEAFKEGYNDGYSEGAGENLNTTVELVQSTSKNLETFHDMALWIVFIIAACIFFLLLYLYYKIVYTGFTERLKKNYDDLIAIDSEEKL</sequence>
<dbReference type="Proteomes" id="UP001165302">
    <property type="component" value="Unassembled WGS sequence"/>
</dbReference>
<keyword evidence="1" id="KW-1133">Transmembrane helix</keyword>
<comment type="caution">
    <text evidence="2">The sequence shown here is derived from an EMBL/GenBank/DDBJ whole genome shotgun (WGS) entry which is preliminary data.</text>
</comment>
<dbReference type="EMBL" id="JADEYP010000004">
    <property type="protein sequence ID" value="MCA5004147.1"/>
    <property type="molecule type" value="Genomic_DNA"/>
</dbReference>
<keyword evidence="1" id="KW-0472">Membrane</keyword>
<protein>
    <submittedName>
        <fullName evidence="2">Uncharacterized protein</fullName>
    </submittedName>
</protein>
<proteinExistence type="predicted"/>
<feature type="transmembrane region" description="Helical" evidence="1">
    <location>
        <begin position="121"/>
        <end position="140"/>
    </location>
</feature>
<feature type="transmembrane region" description="Helical" evidence="1">
    <location>
        <begin position="66"/>
        <end position="89"/>
    </location>
</feature>
<name>A0ABS7Z1V3_9SPHI</name>
<feature type="transmembrane region" description="Helical" evidence="1">
    <location>
        <begin position="179"/>
        <end position="200"/>
    </location>
</feature>
<gene>
    <name evidence="2" type="ORF">IPZ78_03135</name>
</gene>
<reference evidence="2" key="1">
    <citation type="submission" date="2020-10" db="EMBL/GenBank/DDBJ databases">
        <authorList>
            <person name="Lu T."/>
            <person name="Wang Q."/>
            <person name="Han X."/>
        </authorList>
    </citation>
    <scope>NUCLEOTIDE SEQUENCE</scope>
    <source>
        <strain evidence="2">WQ 366</strain>
    </source>
</reference>
<feature type="transmembrane region" description="Helical" evidence="1">
    <location>
        <begin position="36"/>
        <end position="60"/>
    </location>
</feature>
<evidence type="ECO:0000313" key="3">
    <source>
        <dbReference type="Proteomes" id="UP001165302"/>
    </source>
</evidence>
<keyword evidence="3" id="KW-1185">Reference proteome</keyword>
<organism evidence="2 3">
    <name type="scientific">Sphingobacterium bovistauri</name>
    <dbReference type="NCBI Taxonomy" id="2781959"/>
    <lineage>
        <taxon>Bacteria</taxon>
        <taxon>Pseudomonadati</taxon>
        <taxon>Bacteroidota</taxon>
        <taxon>Sphingobacteriia</taxon>
        <taxon>Sphingobacteriales</taxon>
        <taxon>Sphingobacteriaceae</taxon>
        <taxon>Sphingobacterium</taxon>
    </lineage>
</organism>
<evidence type="ECO:0000256" key="1">
    <source>
        <dbReference type="SAM" id="Phobius"/>
    </source>
</evidence>